<dbReference type="PROSITE" id="PS51205">
    <property type="entry name" value="VPS9"/>
    <property type="match status" value="1"/>
</dbReference>
<organism evidence="3 4">
    <name type="scientific">Aphanomyces stellatus</name>
    <dbReference type="NCBI Taxonomy" id="120398"/>
    <lineage>
        <taxon>Eukaryota</taxon>
        <taxon>Sar</taxon>
        <taxon>Stramenopiles</taxon>
        <taxon>Oomycota</taxon>
        <taxon>Saprolegniomycetes</taxon>
        <taxon>Saprolegniales</taxon>
        <taxon>Verrucalvaceae</taxon>
        <taxon>Aphanomyces</taxon>
    </lineage>
</organism>
<dbReference type="Pfam" id="PF02204">
    <property type="entry name" value="VPS9"/>
    <property type="match status" value="1"/>
</dbReference>
<dbReference type="SUPFAM" id="SSF109993">
    <property type="entry name" value="VPS9 domain"/>
    <property type="match status" value="1"/>
</dbReference>
<dbReference type="Gene3D" id="1.20.1280.50">
    <property type="match status" value="1"/>
</dbReference>
<dbReference type="InterPro" id="IPR036047">
    <property type="entry name" value="F-box-like_dom_sf"/>
</dbReference>
<dbReference type="OrthoDB" id="21085at2759"/>
<dbReference type="AlphaFoldDB" id="A0A485LTR9"/>
<dbReference type="InterPro" id="IPR037191">
    <property type="entry name" value="VPS9_dom_sf"/>
</dbReference>
<reference evidence="3 4" key="1">
    <citation type="submission" date="2019-03" db="EMBL/GenBank/DDBJ databases">
        <authorList>
            <person name="Gaulin E."/>
            <person name="Dumas B."/>
        </authorList>
    </citation>
    <scope>NUCLEOTIDE SEQUENCE [LARGE SCALE GENOMIC DNA]</scope>
    <source>
        <strain evidence="3">CBS 568.67</strain>
    </source>
</reference>
<name>A0A485LTR9_9STRA</name>
<protein>
    <submittedName>
        <fullName evidence="3">Aste57867_25157 protein</fullName>
    </submittedName>
</protein>
<accession>A0A485LTR9</accession>
<keyword evidence="4" id="KW-1185">Reference proteome</keyword>
<dbReference type="SMART" id="SM00167">
    <property type="entry name" value="VPS9"/>
    <property type="match status" value="1"/>
</dbReference>
<proteinExistence type="predicted"/>
<dbReference type="Gene3D" id="1.20.1050.80">
    <property type="entry name" value="VPS9 domain"/>
    <property type="match status" value="1"/>
</dbReference>
<evidence type="ECO:0000313" key="4">
    <source>
        <dbReference type="Proteomes" id="UP000332933"/>
    </source>
</evidence>
<feature type="domain" description="VPS9" evidence="1">
    <location>
        <begin position="439"/>
        <end position="582"/>
    </location>
</feature>
<sequence>MGSLFMPKMLHGCFHQILLHLDGVVILRASVCVCHAWRHAAHADDLWHDILQREFPLSVLQPMPNAKWIAVYIAERRRLRRAHMSTTPLCLDGSKLHVTLDNKAFNVALPLDRHVDLRGRGVWLKKSTFGLTTTISIDLVLTGTHVALDTLPGPRKFHLSTLEIDRAGCTLHLLRLHHHPKLVRLASDDQAIAWVVAIAHNIRVFRASCAAVLPPPRVAPLSPSSKALSAADARLVHLRKVHAFRFKQLLSPRRASPLSANVVMALQAKTPFDHRHDERMHPHLAAPRCVGCGRPLPSSPRPTKFCSPPCQQKAQHTQRHVRRACGALHLLPDPSTIVLALLRDPDSFEGHASMQFLVSSTQKAAPATPSACHRLLCDTRDVVANLANYMLAHRQPELARCEMDATSDAMRAAVLAAIEKHVWHAMQPRLEAWTRQCTQLHDADMRAHIQKWSCTPPSSPHFGLAVEFQGVAWDTPTQLLREMEAESMPSAKLRSLLAAAKAIYATFAASQADVARTLAADDFLPIFIFCVCRSEMAAPLATLECMWALCNEDALQGEGGYYLTMFEASLEYIRTTSTSGDAPR</sequence>
<evidence type="ECO:0000259" key="1">
    <source>
        <dbReference type="PROSITE" id="PS51205"/>
    </source>
</evidence>
<dbReference type="PANTHER" id="PTHR23101:SF104">
    <property type="entry name" value="PROTEIN SPRINT"/>
    <property type="match status" value="1"/>
</dbReference>
<dbReference type="InterPro" id="IPR003123">
    <property type="entry name" value="VPS9"/>
</dbReference>
<dbReference type="GO" id="GO:0016192">
    <property type="term" value="P:vesicle-mediated transport"/>
    <property type="evidence" value="ECO:0007669"/>
    <property type="project" value="InterPro"/>
</dbReference>
<dbReference type="PANTHER" id="PTHR23101">
    <property type="entry name" value="RAB GDP/GTP EXCHANGE FACTOR"/>
    <property type="match status" value="1"/>
</dbReference>
<dbReference type="GO" id="GO:0030139">
    <property type="term" value="C:endocytic vesicle"/>
    <property type="evidence" value="ECO:0007669"/>
    <property type="project" value="TreeGrafter"/>
</dbReference>
<dbReference type="EMBL" id="VJMH01007489">
    <property type="protein sequence ID" value="KAF0682754.1"/>
    <property type="molecule type" value="Genomic_DNA"/>
</dbReference>
<dbReference type="GO" id="GO:0005085">
    <property type="term" value="F:guanyl-nucleotide exchange factor activity"/>
    <property type="evidence" value="ECO:0007669"/>
    <property type="project" value="InterPro"/>
</dbReference>
<evidence type="ECO:0000313" key="2">
    <source>
        <dbReference type="EMBL" id="KAF0682754.1"/>
    </source>
</evidence>
<dbReference type="GO" id="GO:0005829">
    <property type="term" value="C:cytosol"/>
    <property type="evidence" value="ECO:0007669"/>
    <property type="project" value="TreeGrafter"/>
</dbReference>
<dbReference type="Proteomes" id="UP000332933">
    <property type="component" value="Unassembled WGS sequence"/>
</dbReference>
<gene>
    <name evidence="3" type="primary">Aste57867_25157</name>
    <name evidence="2" type="ORF">As57867_025079</name>
    <name evidence="3" type="ORF">ASTE57867_25157</name>
</gene>
<evidence type="ECO:0000313" key="3">
    <source>
        <dbReference type="EMBL" id="VFU01786.1"/>
    </source>
</evidence>
<reference evidence="2" key="2">
    <citation type="submission" date="2019-06" db="EMBL/GenBank/DDBJ databases">
        <title>Genomics analysis of Aphanomyces spp. identifies a new class of oomycete effector associated with host adaptation.</title>
        <authorList>
            <person name="Gaulin E."/>
        </authorList>
    </citation>
    <scope>NUCLEOTIDE SEQUENCE</scope>
    <source>
        <strain evidence="2">CBS 578.67</strain>
    </source>
</reference>
<dbReference type="GO" id="GO:0031267">
    <property type="term" value="F:small GTPase binding"/>
    <property type="evidence" value="ECO:0007669"/>
    <property type="project" value="TreeGrafter"/>
</dbReference>
<dbReference type="EMBL" id="CAADRA010007515">
    <property type="protein sequence ID" value="VFU01786.1"/>
    <property type="molecule type" value="Genomic_DNA"/>
</dbReference>
<dbReference type="SUPFAM" id="SSF81383">
    <property type="entry name" value="F-box domain"/>
    <property type="match status" value="1"/>
</dbReference>
<dbReference type="InterPro" id="IPR045046">
    <property type="entry name" value="Vps9-like"/>
</dbReference>